<dbReference type="STRING" id="857340.A0A086T6B0"/>
<feature type="transmembrane region" description="Helical" evidence="7">
    <location>
        <begin position="223"/>
        <end position="247"/>
    </location>
</feature>
<dbReference type="HOGENOM" id="CLU_051361_0_0_1"/>
<evidence type="ECO:0000313" key="10">
    <source>
        <dbReference type="EMBL" id="KFH44892.1"/>
    </source>
</evidence>
<dbReference type="Proteomes" id="UP000029964">
    <property type="component" value="Unassembled WGS sequence"/>
</dbReference>
<name>A0A086T6B0_HAPC1</name>
<evidence type="ECO:0000256" key="2">
    <source>
        <dbReference type="ARBA" id="ARBA00022692"/>
    </source>
</evidence>
<dbReference type="GO" id="GO:0006487">
    <property type="term" value="P:protein N-linked glycosylation"/>
    <property type="evidence" value="ECO:0007669"/>
    <property type="project" value="TreeGrafter"/>
</dbReference>
<organism evidence="10 11">
    <name type="scientific">Hapsidospora chrysogenum (strain ATCC 11550 / CBS 779.69 / DSM 880 / IAM 14645 / JCM 23072 / IMI 49137)</name>
    <name type="common">Acremonium chrysogenum</name>
    <dbReference type="NCBI Taxonomy" id="857340"/>
    <lineage>
        <taxon>Eukaryota</taxon>
        <taxon>Fungi</taxon>
        <taxon>Dikarya</taxon>
        <taxon>Ascomycota</taxon>
        <taxon>Pezizomycotina</taxon>
        <taxon>Sordariomycetes</taxon>
        <taxon>Hypocreomycetidae</taxon>
        <taxon>Hypocreales</taxon>
        <taxon>Bionectriaceae</taxon>
        <taxon>Hapsidospora</taxon>
    </lineage>
</organism>
<dbReference type="PANTHER" id="PTHR12640:SF0">
    <property type="entry name" value="DOLICHYL-DIPHOSPHOOLIGOSACCHARIDE--PROTEIN GLYCOSYLTRANSFERASE SUBUNIT 2"/>
    <property type="match status" value="1"/>
</dbReference>
<evidence type="ECO:0000256" key="7">
    <source>
        <dbReference type="SAM" id="Phobius"/>
    </source>
</evidence>
<comment type="subcellular location">
    <subcellularLocation>
        <location evidence="1">Endoplasmic reticulum membrane</location>
        <topology evidence="1">Multi-pass membrane protein</topology>
    </subcellularLocation>
</comment>
<dbReference type="EMBL" id="JPKY01000041">
    <property type="protein sequence ID" value="KFH44892.1"/>
    <property type="molecule type" value="Genomic_DNA"/>
</dbReference>
<keyword evidence="11" id="KW-1185">Reference proteome</keyword>
<keyword evidence="4" id="KW-0256">Endoplasmic reticulum</keyword>
<feature type="signal peptide" evidence="8">
    <location>
        <begin position="1"/>
        <end position="18"/>
    </location>
</feature>
<proteinExistence type="predicted"/>
<evidence type="ECO:0000256" key="4">
    <source>
        <dbReference type="ARBA" id="ARBA00022824"/>
    </source>
</evidence>
<protein>
    <submittedName>
        <fullName evidence="10">Dolichyl-diphosphooligosaccharide--protein glycosyltransferase subunit-like protein</fullName>
    </submittedName>
</protein>
<gene>
    <name evidence="10" type="ORF">ACRE_042990</name>
</gene>
<dbReference type="GO" id="GO:0016740">
    <property type="term" value="F:transferase activity"/>
    <property type="evidence" value="ECO:0007669"/>
    <property type="project" value="UniProtKB-KW"/>
</dbReference>
<dbReference type="AlphaFoldDB" id="A0A086T6B0"/>
<evidence type="ECO:0000256" key="8">
    <source>
        <dbReference type="SAM" id="SignalP"/>
    </source>
</evidence>
<accession>A0A086T6B0</accession>
<evidence type="ECO:0000256" key="3">
    <source>
        <dbReference type="ARBA" id="ARBA00022729"/>
    </source>
</evidence>
<keyword evidence="3 8" id="KW-0732">Signal</keyword>
<comment type="caution">
    <text evidence="10">The sequence shown here is derived from an EMBL/GenBank/DDBJ whole genome shotgun (WGS) entry which is preliminary data.</text>
</comment>
<evidence type="ECO:0000256" key="6">
    <source>
        <dbReference type="ARBA" id="ARBA00023136"/>
    </source>
</evidence>
<evidence type="ECO:0000256" key="1">
    <source>
        <dbReference type="ARBA" id="ARBA00004477"/>
    </source>
</evidence>
<evidence type="ECO:0000256" key="5">
    <source>
        <dbReference type="ARBA" id="ARBA00022989"/>
    </source>
</evidence>
<reference evidence="11" key="1">
    <citation type="journal article" date="2014" name="Genome Announc.">
        <title>Genome sequence and annotation of Acremonium chrysogenum, producer of the beta-lactam antibiotic cephalosporin C.</title>
        <authorList>
            <person name="Terfehr D."/>
            <person name="Dahlmann T.A."/>
            <person name="Specht T."/>
            <person name="Zadra I."/>
            <person name="Kuernsteiner H."/>
            <person name="Kueck U."/>
        </authorList>
    </citation>
    <scope>NUCLEOTIDE SEQUENCE [LARGE SCALE GENOMIC DNA]</scope>
    <source>
        <strain evidence="11">ATCC 11550 / CBS 779.69 / DSM 880 / IAM 14645 / JCM 23072 / IMI 49137</strain>
    </source>
</reference>
<dbReference type="PANTHER" id="PTHR12640">
    <property type="entry name" value="RIBOPHORIN II"/>
    <property type="match status" value="1"/>
</dbReference>
<evidence type="ECO:0000313" key="11">
    <source>
        <dbReference type="Proteomes" id="UP000029964"/>
    </source>
</evidence>
<keyword evidence="6 7" id="KW-0472">Membrane</keyword>
<dbReference type="InterPro" id="IPR008814">
    <property type="entry name" value="Swp1"/>
</dbReference>
<dbReference type="Pfam" id="PF25147">
    <property type="entry name" value="Ribophorin_II_C"/>
    <property type="match status" value="1"/>
</dbReference>
<dbReference type="OrthoDB" id="432292at2759"/>
<feature type="transmembrane region" description="Helical" evidence="7">
    <location>
        <begin position="189"/>
        <end position="211"/>
    </location>
</feature>
<dbReference type="GO" id="GO:0008250">
    <property type="term" value="C:oligosaccharyltransferase complex"/>
    <property type="evidence" value="ECO:0007669"/>
    <property type="project" value="InterPro"/>
</dbReference>
<feature type="chain" id="PRO_5044290791" evidence="8">
    <location>
        <begin position="19"/>
        <end position="287"/>
    </location>
</feature>
<keyword evidence="2 7" id="KW-0812">Transmembrane</keyword>
<feature type="domain" description="Ribophorin II C-terminal" evidence="9">
    <location>
        <begin position="179"/>
        <end position="282"/>
    </location>
</feature>
<dbReference type="InterPro" id="IPR056790">
    <property type="entry name" value="Ribophorin_II_C"/>
</dbReference>
<feature type="transmembrane region" description="Helical" evidence="7">
    <location>
        <begin position="253"/>
        <end position="272"/>
    </location>
</feature>
<keyword evidence="5 7" id="KW-1133">Transmembrane helix</keyword>
<sequence>MRVSIASTLALLAGAVSAASSWGFSDGKVEVSSKSSSSSHSGPRTYTFTDKERIKDAVTLGHADKIKISLTAKNGSKAKRPHQAFLLVKEASGLEAPYALSVKESGKGSVEITQRDLPVQLLTSQEPLEASLVLGSFGSSKGSVTPVFDINLEIDPNTPSPAYEAPLRYGKQPEIHHIFRAEPKNPPKIVSIAFALAVLATVPALFIGWSLTGANVAHLQKALSVAPISHITFFGSIISMEGVFFLYYSGWSLFAVLPIMGIVGIVAFLSGTKALGEVQSRRLAGER</sequence>
<keyword evidence="10" id="KW-0808">Transferase</keyword>
<evidence type="ECO:0000259" key="9">
    <source>
        <dbReference type="Pfam" id="PF25147"/>
    </source>
</evidence>
<dbReference type="UniPathway" id="UPA00378"/>